<feature type="compositionally biased region" description="Low complexity" evidence="1">
    <location>
        <begin position="27"/>
        <end position="42"/>
    </location>
</feature>
<dbReference type="GO" id="GO:0005634">
    <property type="term" value="C:nucleus"/>
    <property type="evidence" value="ECO:0007669"/>
    <property type="project" value="TreeGrafter"/>
</dbReference>
<dbReference type="EMBL" id="JANBPT010000145">
    <property type="protein sequence ID" value="KAJ1926891.1"/>
    <property type="molecule type" value="Genomic_DNA"/>
</dbReference>
<feature type="compositionally biased region" description="Low complexity" evidence="1">
    <location>
        <begin position="877"/>
        <end position="891"/>
    </location>
</feature>
<dbReference type="InterPro" id="IPR019412">
    <property type="entry name" value="IML2/TPR_39"/>
</dbReference>
<accession>A0A9W8E0Q2</accession>
<evidence type="ECO:0000313" key="2">
    <source>
        <dbReference type="EMBL" id="KAJ1926891.1"/>
    </source>
</evidence>
<gene>
    <name evidence="2" type="ORF">IWQ60_003406</name>
</gene>
<dbReference type="Proteomes" id="UP001150569">
    <property type="component" value="Unassembled WGS sequence"/>
</dbReference>
<feature type="compositionally biased region" description="Pro residues" evidence="1">
    <location>
        <begin position="892"/>
        <end position="904"/>
    </location>
</feature>
<dbReference type="Pfam" id="PF10300">
    <property type="entry name" value="Iml2-TPR_39"/>
    <property type="match status" value="1"/>
</dbReference>
<dbReference type="OrthoDB" id="43460at2759"/>
<feature type="compositionally biased region" description="Pro residues" evidence="1">
    <location>
        <begin position="1"/>
        <end position="17"/>
    </location>
</feature>
<dbReference type="GO" id="GO:0005741">
    <property type="term" value="C:mitochondrial outer membrane"/>
    <property type="evidence" value="ECO:0007669"/>
    <property type="project" value="TreeGrafter"/>
</dbReference>
<feature type="region of interest" description="Disordered" evidence="1">
    <location>
        <begin position="1"/>
        <end position="66"/>
    </location>
</feature>
<name>A0A9W8E0Q2_9FUNG</name>
<sequence>MTSRAPAPPLPPPPPPHSGREDPPLASPLSTSSSGSDDSGGAFEDAQEFPDKLQNSSAAQPSRVRDSVPLSDLSMLSLHGTLPHALGSKAHKPSQSVPVASLPAAPLLTPSEFNLPQGRFAASTNGSGSPTGSDSGSGKKGKHHGLKGLLRRTTQQGTPRAATSPGPDRANPDARLDSDIHQITAVLGLFLDSRLQEAEDAARRLQVDSLYGSLGYGLILYLKAVMTFEDDNIQAAMDALKVTFDRSARARKDLRGSSNGGADSPGAVSGASSFVGGFGSGMMDTLGGFLGKNNGAQGMRTMTRNQLHAELVHAEATLLRAVLNIYSEDGLINFLKEGLHVRSSYLVYRDFGKFLDWAALPENADVRARVLDDHLVSGIVLGLAIFNLILSLLPAKYLRVVEIFGFTGNRDLALGMLEVACGWRAPGGAEQVPAIYASPNGLRRPFSDMVLLFYHTVFASAFPVSGVNIRLAQRIIAHHLSRHRHSVIFMYFGARTHQILAEVPSAVVEYQYTIKIQSQWVQIQHLCYWELIINHFAMLQFQPQPIKYLDLLIEHSRWSKAVYAYVRGACFLQTGAPAKTTREAIDQVAGFTQKIGGKSIPVEKFVARKARKFFMQQQHLLLPVLEMMVVWNACNFMPVDFLWQALAMVDDEIARLERDGPQPNIHYYDDVCLAHMLRGVILRELIVPTSDGLRSNLGTLAPSEYALKVNNLNQSSHALDNSVSVDEPVFTSEHLRPILTDTGAEAMRLCRRRYEGVSLDHECVQAFFAVFQNAYRIDLDHYLFYMTHYQLGLYYLAKRACPEAKTVFEAVVSGSSAHSFQFPTLASRYPEELLPPSEMRRHPAPSCYLSEEADPGDAPIPAHLLMAQSGGATPVVPSAAASPALGATTNHTPPPPLPSTPPLPDATTFLSSLGLTKRKGKYSLQNMITLKSYNAIQKIDALAALMTSSTAAP</sequence>
<comment type="caution">
    <text evidence="2">The sequence shown here is derived from an EMBL/GenBank/DDBJ whole genome shotgun (WGS) entry which is preliminary data.</text>
</comment>
<dbReference type="AlphaFoldDB" id="A0A9W8E0Q2"/>
<feature type="compositionally biased region" description="Basic residues" evidence="1">
    <location>
        <begin position="139"/>
        <end position="150"/>
    </location>
</feature>
<feature type="compositionally biased region" description="Low complexity" evidence="1">
    <location>
        <begin position="123"/>
        <end position="136"/>
    </location>
</feature>
<evidence type="ECO:0000313" key="3">
    <source>
        <dbReference type="Proteomes" id="UP001150569"/>
    </source>
</evidence>
<protein>
    <submittedName>
        <fullName evidence="2">Uncharacterized protein</fullName>
    </submittedName>
</protein>
<reference evidence="2" key="1">
    <citation type="submission" date="2022-07" db="EMBL/GenBank/DDBJ databases">
        <title>Phylogenomic reconstructions and comparative analyses of Kickxellomycotina fungi.</title>
        <authorList>
            <person name="Reynolds N.K."/>
            <person name="Stajich J.E."/>
            <person name="Barry K."/>
            <person name="Grigoriev I.V."/>
            <person name="Crous P."/>
            <person name="Smith M.E."/>
        </authorList>
    </citation>
    <scope>NUCLEOTIDE SEQUENCE</scope>
    <source>
        <strain evidence="2">RSA 861</strain>
    </source>
</reference>
<dbReference type="PANTHER" id="PTHR31859">
    <property type="entry name" value="TETRATRICOPEPTIDE REPEAT PROTEIN 39 FAMILY MEMBER"/>
    <property type="match status" value="1"/>
</dbReference>
<proteinExistence type="predicted"/>
<dbReference type="GO" id="GO:0005829">
    <property type="term" value="C:cytosol"/>
    <property type="evidence" value="ECO:0007669"/>
    <property type="project" value="TreeGrafter"/>
</dbReference>
<dbReference type="PANTHER" id="PTHR31859:SF1">
    <property type="entry name" value="TETRATRICOPEPTIDE REPEAT PROTEIN 39C"/>
    <property type="match status" value="1"/>
</dbReference>
<feature type="region of interest" description="Disordered" evidence="1">
    <location>
        <begin position="113"/>
        <end position="174"/>
    </location>
</feature>
<organism evidence="2 3">
    <name type="scientific">Tieghemiomyces parasiticus</name>
    <dbReference type="NCBI Taxonomy" id="78921"/>
    <lineage>
        <taxon>Eukaryota</taxon>
        <taxon>Fungi</taxon>
        <taxon>Fungi incertae sedis</taxon>
        <taxon>Zoopagomycota</taxon>
        <taxon>Kickxellomycotina</taxon>
        <taxon>Dimargaritomycetes</taxon>
        <taxon>Dimargaritales</taxon>
        <taxon>Dimargaritaceae</taxon>
        <taxon>Tieghemiomyces</taxon>
    </lineage>
</organism>
<evidence type="ECO:0000256" key="1">
    <source>
        <dbReference type="SAM" id="MobiDB-lite"/>
    </source>
</evidence>
<feature type="region of interest" description="Disordered" evidence="1">
    <location>
        <begin position="877"/>
        <end position="905"/>
    </location>
</feature>
<keyword evidence="3" id="KW-1185">Reference proteome</keyword>